<keyword evidence="2" id="KW-0378">Hydrolase</keyword>
<keyword evidence="2" id="KW-0067">ATP-binding</keyword>
<dbReference type="EMBL" id="AYSL01001503">
    <property type="protein sequence ID" value="KTF05893.1"/>
    <property type="molecule type" value="Genomic_DNA"/>
</dbReference>
<reference evidence="2" key="1">
    <citation type="submission" date="2013-11" db="EMBL/GenBank/DDBJ databases">
        <title>Microbial diversity, functional groups and degradation webs in Northern and Southern Mediterranean and Red Sea marine crude oil polluted sites.</title>
        <authorList>
            <person name="Daffonchio D."/>
            <person name="Mapelli F."/>
            <person name="Ferrer M."/>
            <person name="Richter M."/>
            <person name="Cherif A."/>
            <person name="Malkawi H.I."/>
            <person name="Yakimov M.M."/>
            <person name="Abdel-Fattah Y.R."/>
            <person name="Blaghen M."/>
            <person name="Golyshin P.N."/>
            <person name="Kalogerakis N."/>
            <person name="Boon N."/>
            <person name="Magagnini M."/>
            <person name="Fava F."/>
        </authorList>
    </citation>
    <scope>NUCLEOTIDE SEQUENCE</scope>
</reference>
<keyword evidence="2" id="KW-0347">Helicase</keyword>
<evidence type="ECO:0000313" key="2">
    <source>
        <dbReference type="EMBL" id="KTF05893.1"/>
    </source>
</evidence>
<dbReference type="Pfam" id="PF08494">
    <property type="entry name" value="DEAD_assoc"/>
    <property type="match status" value="1"/>
</dbReference>
<dbReference type="InterPro" id="IPR013701">
    <property type="entry name" value="Lhr-like_DEAD/DEAH_assoc"/>
</dbReference>
<comment type="caution">
    <text evidence="2">The sequence shown here is derived from an EMBL/GenBank/DDBJ whole genome shotgun (WGS) entry which is preliminary data.</text>
</comment>
<proteinExistence type="predicted"/>
<organism evidence="2">
    <name type="scientific">marine sediment metagenome</name>
    <dbReference type="NCBI Taxonomy" id="412755"/>
    <lineage>
        <taxon>unclassified sequences</taxon>
        <taxon>metagenomes</taxon>
        <taxon>ecological metagenomes</taxon>
    </lineage>
</organism>
<evidence type="ECO:0000259" key="1">
    <source>
        <dbReference type="Pfam" id="PF08494"/>
    </source>
</evidence>
<feature type="domain" description="Lhr-like DEAD/H associated" evidence="1">
    <location>
        <begin position="3"/>
        <end position="53"/>
    </location>
</feature>
<keyword evidence="2" id="KW-0547">Nucleotide-binding</keyword>
<name>A0A1B6NRB1_9ZZZZ</name>
<sequence>MLQAPMLKRSFRQVAVVSGLTEQRYHASQKTMKQVTFSTDLIYDTLREHDATISYLK</sequence>
<gene>
    <name evidence="2" type="ORF">MGSAQ_002611</name>
</gene>
<protein>
    <submittedName>
        <fullName evidence="2">ATP-dependent helicase Lhr and Lhr-like helicase</fullName>
    </submittedName>
</protein>
<accession>A0A1B6NRB1</accession>
<dbReference type="GO" id="GO:0016818">
    <property type="term" value="F:hydrolase activity, acting on acid anhydrides, in phosphorus-containing anhydrides"/>
    <property type="evidence" value="ECO:0007669"/>
    <property type="project" value="InterPro"/>
</dbReference>
<dbReference type="GO" id="GO:0005524">
    <property type="term" value="F:ATP binding"/>
    <property type="evidence" value="ECO:0007669"/>
    <property type="project" value="InterPro"/>
</dbReference>
<dbReference type="GO" id="GO:0004386">
    <property type="term" value="F:helicase activity"/>
    <property type="evidence" value="ECO:0007669"/>
    <property type="project" value="UniProtKB-KW"/>
</dbReference>
<dbReference type="AlphaFoldDB" id="A0A1B6NRB1"/>